<evidence type="ECO:0000313" key="2">
    <source>
        <dbReference type="EMBL" id="PIC30264.1"/>
    </source>
</evidence>
<accession>A0A2G5TSN5</accession>
<dbReference type="EMBL" id="PDUG01000005">
    <property type="protein sequence ID" value="PIC30264.1"/>
    <property type="molecule type" value="Genomic_DNA"/>
</dbReference>
<feature type="transmembrane region" description="Helical" evidence="1">
    <location>
        <begin position="34"/>
        <end position="56"/>
    </location>
</feature>
<name>A0A2G5TSN5_9PELO</name>
<gene>
    <name evidence="2" type="primary">Cnig_chr_V.g21566</name>
    <name evidence="2" type="ORF">B9Z55_021566</name>
</gene>
<dbReference type="Proteomes" id="UP000230233">
    <property type="component" value="Chromosome V"/>
</dbReference>
<protein>
    <submittedName>
        <fullName evidence="2">Uncharacterized protein</fullName>
    </submittedName>
</protein>
<feature type="transmembrane region" description="Helical" evidence="1">
    <location>
        <begin position="68"/>
        <end position="89"/>
    </location>
</feature>
<keyword evidence="3" id="KW-1185">Reference proteome</keyword>
<dbReference type="AlphaFoldDB" id="A0A2G5TSN5"/>
<reference evidence="3" key="1">
    <citation type="submission" date="2017-10" db="EMBL/GenBank/DDBJ databases">
        <title>Rapid genome shrinkage in a self-fertile nematode reveals novel sperm competition proteins.</title>
        <authorList>
            <person name="Yin D."/>
            <person name="Schwarz E.M."/>
            <person name="Thomas C.G."/>
            <person name="Felde R.L."/>
            <person name="Korf I.F."/>
            <person name="Cutter A.D."/>
            <person name="Schartner C.M."/>
            <person name="Ralston E.J."/>
            <person name="Meyer B.J."/>
            <person name="Haag E.S."/>
        </authorList>
    </citation>
    <scope>NUCLEOTIDE SEQUENCE [LARGE SCALE GENOMIC DNA]</scope>
    <source>
        <strain evidence="3">JU1422</strain>
    </source>
</reference>
<keyword evidence="1" id="KW-0472">Membrane</keyword>
<sequence length="90" mass="10638">MSEISESTELIEDEKSDILKKNVMGKSKNWDNEAYLVSVILLFFLSCVIQTFFAVVDMFRHVELIHNTNFIGFVLMYFEVYNLILFFQLQ</sequence>
<evidence type="ECO:0000313" key="3">
    <source>
        <dbReference type="Proteomes" id="UP000230233"/>
    </source>
</evidence>
<comment type="caution">
    <text evidence="2">The sequence shown here is derived from an EMBL/GenBank/DDBJ whole genome shotgun (WGS) entry which is preliminary data.</text>
</comment>
<organism evidence="2 3">
    <name type="scientific">Caenorhabditis nigoni</name>
    <dbReference type="NCBI Taxonomy" id="1611254"/>
    <lineage>
        <taxon>Eukaryota</taxon>
        <taxon>Metazoa</taxon>
        <taxon>Ecdysozoa</taxon>
        <taxon>Nematoda</taxon>
        <taxon>Chromadorea</taxon>
        <taxon>Rhabditida</taxon>
        <taxon>Rhabditina</taxon>
        <taxon>Rhabditomorpha</taxon>
        <taxon>Rhabditoidea</taxon>
        <taxon>Rhabditidae</taxon>
        <taxon>Peloderinae</taxon>
        <taxon>Caenorhabditis</taxon>
    </lineage>
</organism>
<evidence type="ECO:0000256" key="1">
    <source>
        <dbReference type="SAM" id="Phobius"/>
    </source>
</evidence>
<proteinExistence type="predicted"/>
<keyword evidence="1" id="KW-0812">Transmembrane</keyword>
<keyword evidence="1" id="KW-1133">Transmembrane helix</keyword>